<keyword evidence="3" id="KW-1185">Reference proteome</keyword>
<dbReference type="GO" id="GO:0005737">
    <property type="term" value="C:cytoplasm"/>
    <property type="evidence" value="ECO:0007669"/>
    <property type="project" value="TreeGrafter"/>
</dbReference>
<reference evidence="2 3" key="1">
    <citation type="submission" date="2020-08" db="EMBL/GenBank/DDBJ databases">
        <title>Genomic Encyclopedia of Type Strains, Phase IV (KMG-IV): sequencing the most valuable type-strain genomes for metagenomic binning, comparative biology and taxonomic classification.</title>
        <authorList>
            <person name="Goeker M."/>
        </authorList>
    </citation>
    <scope>NUCLEOTIDE SEQUENCE [LARGE SCALE GENOMIC DNA]</scope>
    <source>
        <strain evidence="2 3">DSM 103737</strain>
    </source>
</reference>
<evidence type="ECO:0000313" key="3">
    <source>
        <dbReference type="Proteomes" id="UP000577362"/>
    </source>
</evidence>
<dbReference type="AlphaFoldDB" id="A0A840C3J5"/>
<dbReference type="GO" id="GO:0004029">
    <property type="term" value="F:aldehyde dehydrogenase (NAD+) activity"/>
    <property type="evidence" value="ECO:0007669"/>
    <property type="project" value="TreeGrafter"/>
</dbReference>
<dbReference type="EMBL" id="JACIEN010000002">
    <property type="protein sequence ID" value="MBB4016997.1"/>
    <property type="molecule type" value="Genomic_DNA"/>
</dbReference>
<dbReference type="PANTHER" id="PTHR48079:SF6">
    <property type="entry name" value="NAD(P)-BINDING DOMAIN-CONTAINING PROTEIN-RELATED"/>
    <property type="match status" value="1"/>
</dbReference>
<organism evidence="2 3">
    <name type="scientific">Chelatococcus caeni</name>
    <dbReference type="NCBI Taxonomy" id="1348468"/>
    <lineage>
        <taxon>Bacteria</taxon>
        <taxon>Pseudomonadati</taxon>
        <taxon>Pseudomonadota</taxon>
        <taxon>Alphaproteobacteria</taxon>
        <taxon>Hyphomicrobiales</taxon>
        <taxon>Chelatococcaceae</taxon>
        <taxon>Chelatococcus</taxon>
    </lineage>
</organism>
<dbReference type="Proteomes" id="UP000577362">
    <property type="component" value="Unassembled WGS sequence"/>
</dbReference>
<feature type="domain" description="NAD-dependent epimerase/dehydratase" evidence="1">
    <location>
        <begin position="9"/>
        <end position="217"/>
    </location>
</feature>
<evidence type="ECO:0000259" key="1">
    <source>
        <dbReference type="Pfam" id="PF01370"/>
    </source>
</evidence>
<evidence type="ECO:0000313" key="2">
    <source>
        <dbReference type="EMBL" id="MBB4016997.1"/>
    </source>
</evidence>
<accession>A0A840C3J5</accession>
<dbReference type="GO" id="GO:0003978">
    <property type="term" value="F:UDP-glucose 4-epimerase activity"/>
    <property type="evidence" value="ECO:0007669"/>
    <property type="project" value="UniProtKB-EC"/>
</dbReference>
<sequence>MTAGAGGTVLLTGASGFVGRHVAAALREAGHAVRAAVRDAGRAPPGCEPFVIGDLATPVDWAPALAGVDAVVHGAGIAHVGPGVPEARYQGVNTDATLALADAAAGRVRRFVFLSSVRAQSGASAPATLRDDDAPAPVDPYGRSKLAAERGLAERGIDHVALRPVLVYGRGVAGNMGALVRLARLPLPLPFAGLGARRSLLAVENLAGAIVHVLAQPGPLSGSMLVADAAPVSLPEIITALRAGMGRRPGLVDIDERWIAALLRLAGRQGMLERLAGSLVVEPGRLMALGWRPALTTPEGLRRLGAAGG</sequence>
<dbReference type="RefSeq" id="WP_183316515.1">
    <property type="nucleotide sequence ID" value="NZ_JACIEN010000002.1"/>
</dbReference>
<dbReference type="PANTHER" id="PTHR48079">
    <property type="entry name" value="PROTEIN YEEZ"/>
    <property type="match status" value="1"/>
</dbReference>
<comment type="caution">
    <text evidence="2">The sequence shown here is derived from an EMBL/GenBank/DDBJ whole genome shotgun (WGS) entry which is preliminary data.</text>
</comment>
<proteinExistence type="predicted"/>
<gene>
    <name evidence="2" type="ORF">GGR16_002026</name>
</gene>
<dbReference type="SUPFAM" id="SSF51735">
    <property type="entry name" value="NAD(P)-binding Rossmann-fold domains"/>
    <property type="match status" value="1"/>
</dbReference>
<dbReference type="InterPro" id="IPR001509">
    <property type="entry name" value="Epimerase_deHydtase"/>
</dbReference>
<dbReference type="Gene3D" id="3.40.50.720">
    <property type="entry name" value="NAD(P)-binding Rossmann-like Domain"/>
    <property type="match status" value="1"/>
</dbReference>
<keyword evidence="2" id="KW-0413">Isomerase</keyword>
<dbReference type="EC" id="5.1.3.2" evidence="2"/>
<name>A0A840C3J5_9HYPH</name>
<dbReference type="InterPro" id="IPR036291">
    <property type="entry name" value="NAD(P)-bd_dom_sf"/>
</dbReference>
<dbReference type="Pfam" id="PF01370">
    <property type="entry name" value="Epimerase"/>
    <property type="match status" value="1"/>
</dbReference>
<dbReference type="InterPro" id="IPR051783">
    <property type="entry name" value="NAD(P)-dependent_oxidoreduct"/>
</dbReference>
<protein>
    <submittedName>
        <fullName evidence="2">UDP-glucose 4-epimerase</fullName>
        <ecNumber evidence="2">5.1.3.2</ecNumber>
    </submittedName>
</protein>